<gene>
    <name evidence="10" type="ORF">SAMN06269173_10757</name>
</gene>
<keyword evidence="11" id="KW-1185">Reference proteome</keyword>
<proteinExistence type="predicted"/>
<keyword evidence="7" id="KW-0732">Signal</keyword>
<dbReference type="InterPro" id="IPR003661">
    <property type="entry name" value="HisK_dim/P_dom"/>
</dbReference>
<keyword evidence="5" id="KW-0902">Two-component regulatory system</keyword>
<dbReference type="InterPro" id="IPR011712">
    <property type="entry name" value="Sig_transdc_His_kin_sub3_dim/P"/>
</dbReference>
<evidence type="ECO:0000256" key="3">
    <source>
        <dbReference type="ARBA" id="ARBA00022679"/>
    </source>
</evidence>
<evidence type="ECO:0000256" key="1">
    <source>
        <dbReference type="ARBA" id="ARBA00000085"/>
    </source>
</evidence>
<dbReference type="GO" id="GO:0016020">
    <property type="term" value="C:membrane"/>
    <property type="evidence" value="ECO:0007669"/>
    <property type="project" value="InterPro"/>
</dbReference>
<evidence type="ECO:0000256" key="2">
    <source>
        <dbReference type="ARBA" id="ARBA00012438"/>
    </source>
</evidence>
<dbReference type="Gene3D" id="3.30.565.10">
    <property type="entry name" value="Histidine kinase-like ATPase, C-terminal domain"/>
    <property type="match status" value="1"/>
</dbReference>
<evidence type="ECO:0000313" key="11">
    <source>
        <dbReference type="Proteomes" id="UP000198310"/>
    </source>
</evidence>
<dbReference type="InterPro" id="IPR050482">
    <property type="entry name" value="Sensor_HK_TwoCompSys"/>
</dbReference>
<dbReference type="InterPro" id="IPR036890">
    <property type="entry name" value="HATPase_C_sf"/>
</dbReference>
<evidence type="ECO:0000256" key="6">
    <source>
        <dbReference type="SAM" id="MobiDB-lite"/>
    </source>
</evidence>
<dbReference type="SMART" id="SM00028">
    <property type="entry name" value="TPR"/>
    <property type="match status" value="4"/>
</dbReference>
<feature type="region of interest" description="Disordered" evidence="6">
    <location>
        <begin position="33"/>
        <end position="55"/>
    </location>
</feature>
<dbReference type="InterPro" id="IPR011990">
    <property type="entry name" value="TPR-like_helical_dom_sf"/>
</dbReference>
<dbReference type="AlphaFoldDB" id="A0A238Z9P1"/>
<dbReference type="RefSeq" id="WP_089333428.1">
    <property type="nucleotide sequence ID" value="NZ_FZNS01000007.1"/>
</dbReference>
<evidence type="ECO:0000256" key="5">
    <source>
        <dbReference type="ARBA" id="ARBA00023012"/>
    </source>
</evidence>
<sequence>MFAAYRFHFLWLVSFLLVEGTAQGFAPASVTEQPLPGPVPGRPATPSASSPAHSPAVGSLRQFLLAHRQPDTVRVNRLNSLALLLRSNSATESATLFRQALALATHLHYMRGQADALFGLGYYYREQSRYVQALNYTQQAHQLYVRLQDRFNETRAIYGLTRIYFEQGLYGQSLAANLAGLQLARTEKLTKPELFLRIQHGLTSTALGEYDQARRSLLRALGLAKQLHDAIGYGHAYTALGELSEQQQQWARAQYYYTQALRSYQPVYNEQGLLPTRINLVKMDEYQGRAAQALAQGRVLLREARTTREMARLQLVLSRAFLRTGQLDSAQYYGMQSLRLSRTSNLKEEGAAAATLLARAGAQQGDFVVAYRYQREAGAYADSLTGNATRRRVAALQFRAEQEQEASQRRELAQQQELADLRQHQQQAILAVLTLLAGGIVVWTYKRRQRLHEEALRKRLAADLHDDVGTLLSQIALQSGLLQEGLADVEGQREQLNQIADASRTAVRQLNDVVWSLDAHNDHLPDLLDRMRDYAYEVLPPAGFEVTFEVPAALPEQRLPVLLRRNLYLIYKEALHNILKHARQANQVTIGLYLPDPGRLVLNIADNGQPATSVVENRPYQHQRRTGHGLRNISQRAAAVGGEAIASMGPTGFRLRVQMPLT</sequence>
<evidence type="ECO:0000256" key="7">
    <source>
        <dbReference type="SAM" id="SignalP"/>
    </source>
</evidence>
<dbReference type="Proteomes" id="UP000198310">
    <property type="component" value="Unassembled WGS sequence"/>
</dbReference>
<dbReference type="EC" id="2.7.13.3" evidence="2"/>
<evidence type="ECO:0000259" key="9">
    <source>
        <dbReference type="Pfam" id="PF07730"/>
    </source>
</evidence>
<name>A0A238Z9P1_9BACT</name>
<protein>
    <recommendedName>
        <fullName evidence="2">histidine kinase</fullName>
        <ecNumber evidence="2">2.7.13.3</ecNumber>
    </recommendedName>
</protein>
<dbReference type="GO" id="GO:0000155">
    <property type="term" value="F:phosphorelay sensor kinase activity"/>
    <property type="evidence" value="ECO:0007669"/>
    <property type="project" value="InterPro"/>
</dbReference>
<keyword evidence="4 10" id="KW-0418">Kinase</keyword>
<dbReference type="GO" id="GO:0046983">
    <property type="term" value="F:protein dimerization activity"/>
    <property type="evidence" value="ECO:0007669"/>
    <property type="project" value="InterPro"/>
</dbReference>
<dbReference type="InterPro" id="IPR019734">
    <property type="entry name" value="TPR_rpt"/>
</dbReference>
<feature type="domain" description="Histidine kinase/HSP90-like ATPase" evidence="8">
    <location>
        <begin position="565"/>
        <end position="661"/>
    </location>
</feature>
<dbReference type="Gene3D" id="1.20.5.1930">
    <property type="match status" value="1"/>
</dbReference>
<dbReference type="CDD" id="cd00082">
    <property type="entry name" value="HisKA"/>
    <property type="match status" value="1"/>
</dbReference>
<evidence type="ECO:0000256" key="4">
    <source>
        <dbReference type="ARBA" id="ARBA00022777"/>
    </source>
</evidence>
<feature type="signal peptide" evidence="7">
    <location>
        <begin position="1"/>
        <end position="24"/>
    </location>
</feature>
<dbReference type="Gene3D" id="1.25.40.10">
    <property type="entry name" value="Tetratricopeptide repeat domain"/>
    <property type="match status" value="2"/>
</dbReference>
<dbReference type="EMBL" id="FZNS01000007">
    <property type="protein sequence ID" value="SNR80216.1"/>
    <property type="molecule type" value="Genomic_DNA"/>
</dbReference>
<reference evidence="11" key="1">
    <citation type="submission" date="2017-06" db="EMBL/GenBank/DDBJ databases">
        <authorList>
            <person name="Varghese N."/>
            <person name="Submissions S."/>
        </authorList>
    </citation>
    <scope>NUCLEOTIDE SEQUENCE [LARGE SCALE GENOMIC DNA]</scope>
    <source>
        <strain evidence="11">DSM 28041</strain>
    </source>
</reference>
<dbReference type="PANTHER" id="PTHR24421">
    <property type="entry name" value="NITRATE/NITRITE SENSOR PROTEIN NARX-RELATED"/>
    <property type="match status" value="1"/>
</dbReference>
<feature type="domain" description="Signal transduction histidine kinase subgroup 3 dimerisation and phosphoacceptor" evidence="9">
    <location>
        <begin position="457"/>
        <end position="518"/>
    </location>
</feature>
<keyword evidence="3" id="KW-0808">Transferase</keyword>
<dbReference type="Pfam" id="PF07730">
    <property type="entry name" value="HisKA_3"/>
    <property type="match status" value="1"/>
</dbReference>
<dbReference type="CDD" id="cd16917">
    <property type="entry name" value="HATPase_UhpB-NarQ-NarX-like"/>
    <property type="match status" value="1"/>
</dbReference>
<comment type="catalytic activity">
    <reaction evidence="1">
        <text>ATP + protein L-histidine = ADP + protein N-phospho-L-histidine.</text>
        <dbReference type="EC" id="2.7.13.3"/>
    </reaction>
</comment>
<feature type="chain" id="PRO_5012647257" description="histidine kinase" evidence="7">
    <location>
        <begin position="25"/>
        <end position="662"/>
    </location>
</feature>
<dbReference type="InterPro" id="IPR003594">
    <property type="entry name" value="HATPase_dom"/>
</dbReference>
<dbReference type="Pfam" id="PF02518">
    <property type="entry name" value="HATPase_c"/>
    <property type="match status" value="1"/>
</dbReference>
<dbReference type="SUPFAM" id="SSF48452">
    <property type="entry name" value="TPR-like"/>
    <property type="match status" value="2"/>
</dbReference>
<accession>A0A238Z9P1</accession>
<evidence type="ECO:0000313" key="10">
    <source>
        <dbReference type="EMBL" id="SNR80216.1"/>
    </source>
</evidence>
<organism evidence="10 11">
    <name type="scientific">Hymenobacter mucosus</name>
    <dbReference type="NCBI Taxonomy" id="1411120"/>
    <lineage>
        <taxon>Bacteria</taxon>
        <taxon>Pseudomonadati</taxon>
        <taxon>Bacteroidota</taxon>
        <taxon>Cytophagia</taxon>
        <taxon>Cytophagales</taxon>
        <taxon>Hymenobacteraceae</taxon>
        <taxon>Hymenobacter</taxon>
    </lineage>
</organism>
<evidence type="ECO:0000259" key="8">
    <source>
        <dbReference type="Pfam" id="PF02518"/>
    </source>
</evidence>
<dbReference type="SUPFAM" id="SSF55874">
    <property type="entry name" value="ATPase domain of HSP90 chaperone/DNA topoisomerase II/histidine kinase"/>
    <property type="match status" value="1"/>
</dbReference>
<feature type="compositionally biased region" description="Low complexity" evidence="6">
    <location>
        <begin position="44"/>
        <end position="55"/>
    </location>
</feature>